<dbReference type="Proteomes" id="UP000054560">
    <property type="component" value="Unassembled WGS sequence"/>
</dbReference>
<sequence length="60" mass="6032">MIHTDNLADVNSSVHVVGCTEGVGITCAAGSGTALVFDLGFGVVMRSTVTLEGLGVYGCE</sequence>
<gene>
    <name evidence="1" type="ORF">SARC_17718</name>
</gene>
<protein>
    <submittedName>
        <fullName evidence="1">Uncharacterized protein</fullName>
    </submittedName>
</protein>
<name>A0A0L0EZF3_9EUKA</name>
<evidence type="ECO:0000313" key="1">
    <source>
        <dbReference type="EMBL" id="KNC69764.1"/>
    </source>
</evidence>
<organism evidence="1 2">
    <name type="scientific">Sphaeroforma arctica JP610</name>
    <dbReference type="NCBI Taxonomy" id="667725"/>
    <lineage>
        <taxon>Eukaryota</taxon>
        <taxon>Ichthyosporea</taxon>
        <taxon>Ichthyophonida</taxon>
        <taxon>Sphaeroforma</taxon>
    </lineage>
</organism>
<reference evidence="1 2" key="1">
    <citation type="submission" date="2011-02" db="EMBL/GenBank/DDBJ databases">
        <title>The Genome Sequence of Sphaeroforma arctica JP610.</title>
        <authorList>
            <consortium name="The Broad Institute Genome Sequencing Platform"/>
            <person name="Russ C."/>
            <person name="Cuomo C."/>
            <person name="Young S.K."/>
            <person name="Zeng Q."/>
            <person name="Gargeya S."/>
            <person name="Alvarado L."/>
            <person name="Berlin A."/>
            <person name="Chapman S.B."/>
            <person name="Chen Z."/>
            <person name="Freedman E."/>
            <person name="Gellesch M."/>
            <person name="Goldberg J."/>
            <person name="Griggs A."/>
            <person name="Gujja S."/>
            <person name="Heilman E."/>
            <person name="Heiman D."/>
            <person name="Howarth C."/>
            <person name="Mehta T."/>
            <person name="Neiman D."/>
            <person name="Pearson M."/>
            <person name="Roberts A."/>
            <person name="Saif S."/>
            <person name="Shea T."/>
            <person name="Shenoy N."/>
            <person name="Sisk P."/>
            <person name="Stolte C."/>
            <person name="Sykes S."/>
            <person name="White J."/>
            <person name="Yandava C."/>
            <person name="Burger G."/>
            <person name="Gray M.W."/>
            <person name="Holland P.W.H."/>
            <person name="King N."/>
            <person name="Lang F.B.F."/>
            <person name="Roger A.J."/>
            <person name="Ruiz-Trillo I."/>
            <person name="Haas B."/>
            <person name="Nusbaum C."/>
            <person name="Birren B."/>
        </authorList>
    </citation>
    <scope>NUCLEOTIDE SEQUENCE [LARGE SCALE GENOMIC DNA]</scope>
    <source>
        <strain evidence="1 2">JP610</strain>
    </source>
</reference>
<accession>A0A0L0EZF3</accession>
<feature type="non-terminal residue" evidence="1">
    <location>
        <position position="60"/>
    </location>
</feature>
<proteinExistence type="predicted"/>
<dbReference type="EMBL" id="KQ253414">
    <property type="protein sequence ID" value="KNC69764.1"/>
    <property type="molecule type" value="Genomic_DNA"/>
</dbReference>
<keyword evidence="2" id="KW-1185">Reference proteome</keyword>
<dbReference type="RefSeq" id="XP_014143666.1">
    <property type="nucleotide sequence ID" value="XM_014288191.1"/>
</dbReference>
<dbReference type="GeneID" id="25918222"/>
<evidence type="ECO:0000313" key="2">
    <source>
        <dbReference type="Proteomes" id="UP000054560"/>
    </source>
</evidence>
<dbReference type="AlphaFoldDB" id="A0A0L0EZF3"/>